<dbReference type="KEGG" id="theu:HPC62_19405"/>
<dbReference type="RefSeq" id="WP_172358122.1">
    <property type="nucleotide sequence ID" value="NZ_CP053661.1"/>
</dbReference>
<name>A0A6M8BGP6_9CYAN</name>
<evidence type="ECO:0000313" key="2">
    <source>
        <dbReference type="Proteomes" id="UP000505210"/>
    </source>
</evidence>
<keyword evidence="2" id="KW-1185">Reference proteome</keyword>
<sequence length="81" mass="8702">MNASTHEATNGSTNAPTDWYIVKQPEGHCDIVAAADLNPELASPSQTAEDTEIQQWGPFAPQSEAIARRVGLIRAGKCLPR</sequence>
<dbReference type="AlphaFoldDB" id="A0A6M8BGP6"/>
<organism evidence="1 2">
    <name type="scientific">Thermoleptolyngbya sichuanensis A183</name>
    <dbReference type="NCBI Taxonomy" id="2737172"/>
    <lineage>
        <taxon>Bacteria</taxon>
        <taxon>Bacillati</taxon>
        <taxon>Cyanobacteriota</taxon>
        <taxon>Cyanophyceae</taxon>
        <taxon>Oculatellales</taxon>
        <taxon>Oculatellaceae</taxon>
        <taxon>Thermoleptolyngbya</taxon>
        <taxon>Thermoleptolyngbya sichuanensis</taxon>
    </lineage>
</organism>
<protein>
    <submittedName>
        <fullName evidence="1">DDE transposase family protein</fullName>
    </submittedName>
</protein>
<dbReference type="Proteomes" id="UP000505210">
    <property type="component" value="Chromosome"/>
</dbReference>
<proteinExistence type="predicted"/>
<dbReference type="EMBL" id="CP053661">
    <property type="protein sequence ID" value="QKD84057.1"/>
    <property type="molecule type" value="Genomic_DNA"/>
</dbReference>
<reference evidence="1 2" key="1">
    <citation type="submission" date="2020-05" db="EMBL/GenBank/DDBJ databases">
        <title>Complete genome sequence of of a novel Thermoleptolyngbya strain isolated from hot springs of Ganzi, Sichuan China.</title>
        <authorList>
            <person name="Tang J."/>
            <person name="Daroch M."/>
            <person name="Li L."/>
            <person name="Waleron K."/>
            <person name="Waleron M."/>
            <person name="Waleron M."/>
        </authorList>
    </citation>
    <scope>NUCLEOTIDE SEQUENCE [LARGE SCALE GENOMIC DNA]</scope>
    <source>
        <strain evidence="1 2">PKUAC-SCTA183</strain>
    </source>
</reference>
<evidence type="ECO:0000313" key="1">
    <source>
        <dbReference type="EMBL" id="QKD84057.1"/>
    </source>
</evidence>
<gene>
    <name evidence="1" type="ORF">HPC62_19405</name>
</gene>
<accession>A0A6M8BGP6</accession>